<protein>
    <submittedName>
        <fullName evidence="1">Uncharacterized protein</fullName>
    </submittedName>
</protein>
<proteinExistence type="predicted"/>
<evidence type="ECO:0000313" key="2">
    <source>
        <dbReference type="Proteomes" id="UP000229896"/>
    </source>
</evidence>
<reference evidence="2" key="1">
    <citation type="submission" date="2017-09" db="EMBL/GenBank/DDBJ databases">
        <title>Depth-based differentiation of microbial function through sediment-hosted aquifers and enrichment of novel symbionts in the deep terrestrial subsurface.</title>
        <authorList>
            <person name="Probst A.J."/>
            <person name="Ladd B."/>
            <person name="Jarett J.K."/>
            <person name="Geller-Mcgrath D.E."/>
            <person name="Sieber C.M.K."/>
            <person name="Emerson J.B."/>
            <person name="Anantharaman K."/>
            <person name="Thomas B.C."/>
            <person name="Malmstrom R."/>
            <person name="Stieglmeier M."/>
            <person name="Klingl A."/>
            <person name="Woyke T."/>
            <person name="Ryan C.M."/>
            <person name="Banfield J.F."/>
        </authorList>
    </citation>
    <scope>NUCLEOTIDE SEQUENCE [LARGE SCALE GENOMIC DNA]</scope>
</reference>
<dbReference type="EMBL" id="PEXI01000049">
    <property type="protein sequence ID" value="PIU24336.1"/>
    <property type="molecule type" value="Genomic_DNA"/>
</dbReference>
<dbReference type="AlphaFoldDB" id="A0A2M6YCA9"/>
<name>A0A2M6YCA9_9BACT</name>
<evidence type="ECO:0000313" key="1">
    <source>
        <dbReference type="EMBL" id="PIU24336.1"/>
    </source>
</evidence>
<sequence>MNAAIPPTDPIENSVRFGRCRKCVFATEGEVFFINRFGFVNSEIWLNPDVSKLPYFLWALSHSYKHGDEKKFLPIEKRQRKNIFDNVASGYQGLGCYIGNEICGSLSLGHSVTPSELIHLIQNIEPTISVGGRLALISKQSIGVDGTAVVKNRTVGILKPGLVVKISAKIVKIIGPFSIGPERIIPPENFQFKSPADLKEELAQKQPPS</sequence>
<dbReference type="Proteomes" id="UP000229896">
    <property type="component" value="Unassembled WGS sequence"/>
</dbReference>
<organism evidence="1 2">
    <name type="scientific">Candidatus Berkelbacteria bacterium CG08_land_8_20_14_0_20_39_8</name>
    <dbReference type="NCBI Taxonomy" id="1974511"/>
    <lineage>
        <taxon>Bacteria</taxon>
        <taxon>Candidatus Berkelbacteria</taxon>
    </lineage>
</organism>
<gene>
    <name evidence="1" type="ORF">COT12_01520</name>
</gene>
<comment type="caution">
    <text evidence="1">The sequence shown here is derived from an EMBL/GenBank/DDBJ whole genome shotgun (WGS) entry which is preliminary data.</text>
</comment>
<accession>A0A2M6YCA9</accession>